<dbReference type="Proteomes" id="UP001304243">
    <property type="component" value="Unassembled WGS sequence"/>
</dbReference>
<comment type="caution">
    <text evidence="4">The sequence shown here is derived from an EMBL/GenBank/DDBJ whole genome shotgun (WGS) entry which is preliminary data.</text>
</comment>
<keyword evidence="5" id="KW-1185">Reference proteome</keyword>
<feature type="chain" id="PRO_5042830464" description="Yeast cell wall synthesis Kre9/Knh1-like N-terminal domain-containing protein" evidence="2">
    <location>
        <begin position="21"/>
        <end position="236"/>
    </location>
</feature>
<reference evidence="4 5" key="1">
    <citation type="submission" date="2022-11" db="EMBL/GenBank/DDBJ databases">
        <title>Mucor velutinosus strain NIH1002 WGS.</title>
        <authorList>
            <person name="Subramanian P."/>
            <person name="Mullikin J.C."/>
            <person name="Segre J.A."/>
            <person name="Zelazny A.M."/>
        </authorList>
    </citation>
    <scope>NUCLEOTIDE SEQUENCE [LARGE SCALE GENOMIC DNA]</scope>
    <source>
        <strain evidence="4 5">NIH1002</strain>
    </source>
</reference>
<proteinExistence type="predicted"/>
<evidence type="ECO:0000313" key="5">
    <source>
        <dbReference type="Proteomes" id="UP001304243"/>
    </source>
</evidence>
<dbReference type="PANTHER" id="PTHR40633:SF1">
    <property type="entry name" value="GPI ANCHORED SERINE-THREONINE RICH PROTEIN (AFU_ORTHOLOGUE AFUA_1G03630)"/>
    <property type="match status" value="1"/>
</dbReference>
<dbReference type="GeneID" id="89954603"/>
<feature type="signal peptide" evidence="2">
    <location>
        <begin position="1"/>
        <end position="20"/>
    </location>
</feature>
<organism evidence="4 5">
    <name type="scientific">Mucor velutinosus</name>
    <dbReference type="NCBI Taxonomy" id="708070"/>
    <lineage>
        <taxon>Eukaryota</taxon>
        <taxon>Fungi</taxon>
        <taxon>Fungi incertae sedis</taxon>
        <taxon>Mucoromycota</taxon>
        <taxon>Mucoromycotina</taxon>
        <taxon>Mucoromycetes</taxon>
        <taxon>Mucorales</taxon>
        <taxon>Mucorineae</taxon>
        <taxon>Mucoraceae</taxon>
        <taxon>Mucor</taxon>
    </lineage>
</organism>
<gene>
    <name evidence="4" type="ORF">ATC70_010917</name>
</gene>
<sequence length="236" mass="23808">MKFIATLSALVAGAITLVRAQQPAVNQQDAGVYFTNPVLGSVFQADAPYSLTWTAIPNAVDDKIDAIELRMGSASNLELIQTINTQPIPLALGKFDWVPSKNLTTATSYVLLAKNSQGISYSAYFTIIGQAPGVQTNSTSSVALVATAALSTAMPQSSVASNASSSIMMTASASAPASALPSSMMPTAVSVASSMVSAMPSAHVGHLGVSVSGATNLKAGLVGAAGAIGAAIVMMI</sequence>
<evidence type="ECO:0000256" key="2">
    <source>
        <dbReference type="SAM" id="SignalP"/>
    </source>
</evidence>
<name>A0AAN7DEG9_9FUNG</name>
<feature type="domain" description="Yeast cell wall synthesis Kre9/Knh1-like N-terminal" evidence="3">
    <location>
        <begin position="37"/>
        <end position="127"/>
    </location>
</feature>
<dbReference type="InterPro" id="IPR018466">
    <property type="entry name" value="Kre9/Knh1-like_N"/>
</dbReference>
<evidence type="ECO:0000313" key="4">
    <source>
        <dbReference type="EMBL" id="KAK4515957.1"/>
    </source>
</evidence>
<evidence type="ECO:0000256" key="1">
    <source>
        <dbReference type="ARBA" id="ARBA00022729"/>
    </source>
</evidence>
<accession>A0AAN7DEG9</accession>
<dbReference type="RefSeq" id="XP_064682623.1">
    <property type="nucleotide sequence ID" value="XM_064830121.1"/>
</dbReference>
<evidence type="ECO:0000259" key="3">
    <source>
        <dbReference type="Pfam" id="PF10342"/>
    </source>
</evidence>
<dbReference type="AlphaFoldDB" id="A0AAN7DEG9"/>
<dbReference type="EMBL" id="JASEJX010000014">
    <property type="protein sequence ID" value="KAK4515957.1"/>
    <property type="molecule type" value="Genomic_DNA"/>
</dbReference>
<keyword evidence="1 2" id="KW-0732">Signal</keyword>
<dbReference type="Pfam" id="PF10342">
    <property type="entry name" value="Kre9_KNH"/>
    <property type="match status" value="1"/>
</dbReference>
<dbReference type="PANTHER" id="PTHR40633">
    <property type="entry name" value="MATRIX PROTEIN, PUTATIVE (AFU_ORTHOLOGUE AFUA_8G05410)-RELATED"/>
    <property type="match status" value="1"/>
</dbReference>
<protein>
    <recommendedName>
        <fullName evidence="3">Yeast cell wall synthesis Kre9/Knh1-like N-terminal domain-containing protein</fullName>
    </recommendedName>
</protein>
<dbReference type="InterPro" id="IPR052982">
    <property type="entry name" value="SRP1/TIP1-like"/>
</dbReference>